<dbReference type="Gene3D" id="3.30.300.20">
    <property type="match status" value="1"/>
</dbReference>
<protein>
    <submittedName>
        <fullName evidence="9">2-oxo acid dehydrogenase subunit E2</fullName>
    </submittedName>
</protein>
<feature type="domain" description="Lipoyl-binding" evidence="7">
    <location>
        <begin position="2"/>
        <end position="77"/>
    </location>
</feature>
<dbReference type="PANTHER" id="PTHR43178">
    <property type="entry name" value="DIHYDROLIPOAMIDE ACETYLTRANSFERASE COMPONENT OF PYRUVATE DEHYDROGENASE COMPLEX"/>
    <property type="match status" value="1"/>
</dbReference>
<evidence type="ECO:0000256" key="3">
    <source>
        <dbReference type="ARBA" id="ARBA00022679"/>
    </source>
</evidence>
<dbReference type="InterPro" id="IPR011053">
    <property type="entry name" value="Single_hybrid_motif"/>
</dbReference>
<evidence type="ECO:0000313" key="9">
    <source>
        <dbReference type="EMBL" id="MFC6826485.1"/>
    </source>
</evidence>
<keyword evidence="10" id="KW-1185">Reference proteome</keyword>
<organism evidence="9 10">
    <name type="scientific">Halopelagius fulvigenes</name>
    <dbReference type="NCBI Taxonomy" id="1198324"/>
    <lineage>
        <taxon>Archaea</taxon>
        <taxon>Methanobacteriati</taxon>
        <taxon>Methanobacteriota</taxon>
        <taxon>Stenosarchaea group</taxon>
        <taxon>Halobacteria</taxon>
        <taxon>Halobacteriales</taxon>
        <taxon>Haloferacaceae</taxon>
    </lineage>
</organism>
<reference evidence="9 10" key="1">
    <citation type="journal article" date="2019" name="Int. J. Syst. Evol. Microbiol.">
        <title>The Global Catalogue of Microorganisms (GCM) 10K type strain sequencing project: providing services to taxonomists for standard genome sequencing and annotation.</title>
        <authorList>
            <consortium name="The Broad Institute Genomics Platform"/>
            <consortium name="The Broad Institute Genome Sequencing Center for Infectious Disease"/>
            <person name="Wu L."/>
            <person name="Ma J."/>
        </authorList>
    </citation>
    <scope>NUCLEOTIDE SEQUENCE [LARGE SCALE GENOMIC DNA]</scope>
    <source>
        <strain evidence="9 10">YIM 94188</strain>
    </source>
</reference>
<dbReference type="SUPFAM" id="SSF52777">
    <property type="entry name" value="CoA-dependent acyltransferases"/>
    <property type="match status" value="1"/>
</dbReference>
<dbReference type="SUPFAM" id="SSF82784">
    <property type="entry name" value="OsmC-like"/>
    <property type="match status" value="1"/>
</dbReference>
<evidence type="ECO:0000256" key="6">
    <source>
        <dbReference type="SAM" id="MobiDB-lite"/>
    </source>
</evidence>
<gene>
    <name evidence="9" type="ORF">ACFQEV_15990</name>
</gene>
<dbReference type="PROSITE" id="PS50968">
    <property type="entry name" value="BIOTINYL_LIPOYL"/>
    <property type="match status" value="1"/>
</dbReference>
<comment type="caution">
    <text evidence="9">The sequence shown here is derived from an EMBL/GenBank/DDBJ whole genome shotgun (WGS) entry which is preliminary data.</text>
</comment>
<dbReference type="Gene3D" id="3.30.559.10">
    <property type="entry name" value="Chloramphenicol acetyltransferase-like domain"/>
    <property type="match status" value="1"/>
</dbReference>
<dbReference type="InterPro" id="IPR001078">
    <property type="entry name" value="2-oxoacid_DH_actylTfrase"/>
</dbReference>
<feature type="region of interest" description="Disordered" evidence="6">
    <location>
        <begin position="96"/>
        <end position="243"/>
    </location>
</feature>
<dbReference type="InterPro" id="IPR000089">
    <property type="entry name" value="Biotin_lipoyl"/>
</dbReference>
<dbReference type="InterPro" id="IPR036102">
    <property type="entry name" value="OsmC/Ohrsf"/>
</dbReference>
<dbReference type="PROSITE" id="PS51826">
    <property type="entry name" value="PSBD"/>
    <property type="match status" value="2"/>
</dbReference>
<dbReference type="Pfam" id="PF00198">
    <property type="entry name" value="2-oxoacid_dh"/>
    <property type="match status" value="1"/>
</dbReference>
<evidence type="ECO:0000259" key="7">
    <source>
        <dbReference type="PROSITE" id="PS50968"/>
    </source>
</evidence>
<dbReference type="InterPro" id="IPR003016">
    <property type="entry name" value="2-oxoA_DH_lipoyl-BS"/>
</dbReference>
<evidence type="ECO:0000259" key="8">
    <source>
        <dbReference type="PROSITE" id="PS51826"/>
    </source>
</evidence>
<dbReference type="InterPro" id="IPR023213">
    <property type="entry name" value="CAT-like_dom_sf"/>
</dbReference>
<dbReference type="InterPro" id="IPR036625">
    <property type="entry name" value="E3-bd_dom_sf"/>
</dbReference>
<dbReference type="PROSITE" id="PS00189">
    <property type="entry name" value="LIPOYL"/>
    <property type="match status" value="1"/>
</dbReference>
<dbReference type="CDD" id="cd06849">
    <property type="entry name" value="lipoyl_domain"/>
    <property type="match status" value="1"/>
</dbReference>
<dbReference type="Gene3D" id="4.10.320.10">
    <property type="entry name" value="E3-binding domain"/>
    <property type="match status" value="2"/>
</dbReference>
<feature type="compositionally biased region" description="Gly residues" evidence="6">
    <location>
        <begin position="116"/>
        <end position="131"/>
    </location>
</feature>
<dbReference type="SUPFAM" id="SSF47005">
    <property type="entry name" value="Peripheral subunit-binding domain of 2-oxo acid dehydrogenase complex"/>
    <property type="match status" value="2"/>
</dbReference>
<dbReference type="GO" id="GO:0016746">
    <property type="term" value="F:acyltransferase activity"/>
    <property type="evidence" value="ECO:0007669"/>
    <property type="project" value="UniProtKB-KW"/>
</dbReference>
<evidence type="ECO:0000256" key="1">
    <source>
        <dbReference type="ARBA" id="ARBA00001938"/>
    </source>
</evidence>
<comment type="similarity">
    <text evidence="2">Belongs to the 2-oxoacid dehydrogenase family.</text>
</comment>
<dbReference type="AlphaFoldDB" id="A0ABD5U180"/>
<keyword evidence="4" id="KW-0450">Lipoyl</keyword>
<keyword evidence="5" id="KW-0012">Acyltransferase</keyword>
<proteinExistence type="inferred from homology"/>
<feature type="domain" description="Peripheral subunit-binding (PSBD)" evidence="8">
    <location>
        <begin position="137"/>
        <end position="174"/>
    </location>
</feature>
<dbReference type="Proteomes" id="UP001596408">
    <property type="component" value="Unassembled WGS sequence"/>
</dbReference>
<dbReference type="InterPro" id="IPR003718">
    <property type="entry name" value="OsmC/Ohr_fam"/>
</dbReference>
<feature type="domain" description="Peripheral subunit-binding (PSBD)" evidence="8">
    <location>
        <begin position="186"/>
        <end position="223"/>
    </location>
</feature>
<dbReference type="Pfam" id="PF02566">
    <property type="entry name" value="OsmC"/>
    <property type="match status" value="1"/>
</dbReference>
<dbReference type="Gene3D" id="2.40.50.100">
    <property type="match status" value="1"/>
</dbReference>
<dbReference type="Pfam" id="PF02817">
    <property type="entry name" value="E3_binding"/>
    <property type="match status" value="2"/>
</dbReference>
<dbReference type="EMBL" id="JBHSXH010000015">
    <property type="protein sequence ID" value="MFC6826485.1"/>
    <property type="molecule type" value="Genomic_DNA"/>
</dbReference>
<feature type="region of interest" description="Disordered" evidence="6">
    <location>
        <begin position="466"/>
        <end position="491"/>
    </location>
</feature>
<evidence type="ECO:0000256" key="5">
    <source>
        <dbReference type="ARBA" id="ARBA00023315"/>
    </source>
</evidence>
<dbReference type="SUPFAM" id="SSF51230">
    <property type="entry name" value="Single hybrid motif"/>
    <property type="match status" value="1"/>
</dbReference>
<evidence type="ECO:0000256" key="2">
    <source>
        <dbReference type="ARBA" id="ARBA00007317"/>
    </source>
</evidence>
<evidence type="ECO:0000313" key="10">
    <source>
        <dbReference type="Proteomes" id="UP001596408"/>
    </source>
</evidence>
<evidence type="ECO:0000256" key="4">
    <source>
        <dbReference type="ARBA" id="ARBA00022823"/>
    </source>
</evidence>
<dbReference type="InterPro" id="IPR004167">
    <property type="entry name" value="PSBD"/>
</dbReference>
<dbReference type="InterPro" id="IPR050743">
    <property type="entry name" value="2-oxoacid_DH_E2_comp"/>
</dbReference>
<dbReference type="Pfam" id="PF00364">
    <property type="entry name" value="Biotin_lipoyl"/>
    <property type="match status" value="1"/>
</dbReference>
<keyword evidence="3" id="KW-0808">Transferase</keyword>
<sequence>MSYVVKMPKLGLEMDSGTVVEWLAEEGDEVAEDDPVAEIESEKTTAEIDARESGVLRHVGVEAGESVPPGAALGIVAGADEDISSLMADFEAGAVEDAPDAEERTETAESGAETSEGGGTAAGADSGGGSGSAADVKASPRARKRAEELGVDVSTVEGSGPGGAITEEDVEAAAESGGPGDEEDVKASPRAKKRAEELGVRLGSVEGSGPGGAITEEDVETAAESGGGEAAGESAGPAVTEERKLSGMRRTIADRLGKSYRESVHVTVHRTMNAETALAAADAAAEQLGADVSLTDVLLKALSATLAEHPGFNATFRDDTHRLHADQNVCVAVDVEEGLLAPVVRGVDSLSLSELAETRREVTRSVLDGDYSMDDLSGGTFTVSNLGVLGVESFDPVINPPQVAILGVNAVEERVVPDDGGGSDDFTTRRMLPLDLSFDHRVVDGADAARFMATLSDHLDDPWPLLDGVEASEPEPAELPEAAATASVGPDLKGTVEAGSFEYDFDVTEEFGGGTAPTPVDLFVSSLAACLSASIGVQADIRDADVRNVTVEAEATPPEGSVESVSLTAVLDTDADDETVERIVRNGERTCHVNELLREDLPVSLDWRRA</sequence>
<accession>A0ABD5U180</accession>
<dbReference type="RefSeq" id="WP_379698163.1">
    <property type="nucleotide sequence ID" value="NZ_JBHSXH010000015.1"/>
</dbReference>
<dbReference type="PANTHER" id="PTHR43178:SF5">
    <property type="entry name" value="LIPOAMIDE ACYLTRANSFERASE COMPONENT OF BRANCHED-CHAIN ALPHA-KETO ACID DEHYDROGENASE COMPLEX, MITOCHONDRIAL"/>
    <property type="match status" value="1"/>
</dbReference>
<name>A0ABD5U180_9EURY</name>
<comment type="cofactor">
    <cofactor evidence="1">
        <name>(R)-lipoate</name>
        <dbReference type="ChEBI" id="CHEBI:83088"/>
    </cofactor>
</comment>
<dbReference type="InterPro" id="IPR015946">
    <property type="entry name" value="KH_dom-like_a/b"/>
</dbReference>